<evidence type="ECO:0000256" key="4">
    <source>
        <dbReference type="ARBA" id="ARBA00023136"/>
    </source>
</evidence>
<dbReference type="OrthoDB" id="8596007at2"/>
<sequence>MPSDQRSTPHPLPATVPSLPHKWLRISGLLLVGLFVAYLDRSNLSIGIKNISTDLGFAGDGFAATSSLALTAFLVGYLISNFLGGFLTARVDAKWILLVTVAGYSLCTLLIGFTDSVGVLVALRVGVGVFEGVYWPQQFRMAKAWFDEREMTRASAMIQYYGQYLALALGFFLLTPIEASFGWRPMFWALGAIGLLVVLPLYARFLPAAPGTTTRATPAERGGGAGGRLTFAAFGGGRFLLLVFSYFANGMLFWGITLYIPLIVPTFGFAPSVNGLLSAAPYLVSLVLTVPMMLLGDRTGRRGPIAVSGLVVGGVLLACVALTGSPVAQFSLICLGLGYFTAAYTPNIWAIAVTDLPAHVVGPATGIINGFGAGGGGVVAGALVGALLAATGTYTLGLSILGLVAILGGLALFLYTRMRPTTPAVTAA</sequence>
<dbReference type="EMBL" id="PVNG01000028">
    <property type="protein sequence ID" value="PRX53311.1"/>
    <property type="molecule type" value="Genomic_DNA"/>
</dbReference>
<dbReference type="InterPro" id="IPR050382">
    <property type="entry name" value="MFS_Na/Anion_cotransporter"/>
</dbReference>
<dbReference type="RefSeq" id="WP_106250954.1">
    <property type="nucleotide sequence ID" value="NZ_PVNG01000028.1"/>
</dbReference>
<gene>
    <name evidence="7" type="ORF">B0I32_12867</name>
</gene>
<feature type="transmembrane region" description="Helical" evidence="5">
    <location>
        <begin position="186"/>
        <end position="205"/>
    </location>
</feature>
<name>A0A2T0M765_9ACTN</name>
<evidence type="ECO:0000256" key="3">
    <source>
        <dbReference type="ARBA" id="ARBA00022989"/>
    </source>
</evidence>
<dbReference type="Gene3D" id="1.20.1250.20">
    <property type="entry name" value="MFS general substrate transporter like domains"/>
    <property type="match status" value="2"/>
</dbReference>
<dbReference type="PANTHER" id="PTHR11662:SF399">
    <property type="entry name" value="FI19708P1-RELATED"/>
    <property type="match status" value="1"/>
</dbReference>
<feature type="transmembrane region" description="Helical" evidence="5">
    <location>
        <begin position="330"/>
        <end position="354"/>
    </location>
</feature>
<organism evidence="7 8">
    <name type="scientific">Nonomuraea fuscirosea</name>
    <dbReference type="NCBI Taxonomy" id="1291556"/>
    <lineage>
        <taxon>Bacteria</taxon>
        <taxon>Bacillati</taxon>
        <taxon>Actinomycetota</taxon>
        <taxon>Actinomycetes</taxon>
        <taxon>Streptosporangiales</taxon>
        <taxon>Streptosporangiaceae</taxon>
        <taxon>Nonomuraea</taxon>
    </lineage>
</organism>
<dbReference type="SUPFAM" id="SSF103473">
    <property type="entry name" value="MFS general substrate transporter"/>
    <property type="match status" value="1"/>
</dbReference>
<dbReference type="PROSITE" id="PS50850">
    <property type="entry name" value="MFS"/>
    <property type="match status" value="1"/>
</dbReference>
<dbReference type="InterPro" id="IPR036259">
    <property type="entry name" value="MFS_trans_sf"/>
</dbReference>
<dbReference type="GO" id="GO:0022857">
    <property type="term" value="F:transmembrane transporter activity"/>
    <property type="evidence" value="ECO:0007669"/>
    <property type="project" value="InterPro"/>
</dbReference>
<evidence type="ECO:0000256" key="5">
    <source>
        <dbReference type="SAM" id="Phobius"/>
    </source>
</evidence>
<keyword evidence="4 5" id="KW-0472">Membrane</keyword>
<feature type="domain" description="Major facilitator superfamily (MFS) profile" evidence="6">
    <location>
        <begin position="26"/>
        <end position="420"/>
    </location>
</feature>
<keyword evidence="3 5" id="KW-1133">Transmembrane helix</keyword>
<feature type="transmembrane region" description="Helical" evidence="5">
    <location>
        <begin position="366"/>
        <end position="390"/>
    </location>
</feature>
<dbReference type="AlphaFoldDB" id="A0A2T0M765"/>
<dbReference type="PANTHER" id="PTHR11662">
    <property type="entry name" value="SOLUTE CARRIER FAMILY 17"/>
    <property type="match status" value="1"/>
</dbReference>
<comment type="caution">
    <text evidence="7">The sequence shown here is derived from an EMBL/GenBank/DDBJ whole genome shotgun (WGS) entry which is preliminary data.</text>
</comment>
<evidence type="ECO:0000313" key="8">
    <source>
        <dbReference type="Proteomes" id="UP000238312"/>
    </source>
</evidence>
<feature type="transmembrane region" description="Helical" evidence="5">
    <location>
        <begin position="95"/>
        <end position="113"/>
    </location>
</feature>
<feature type="transmembrane region" description="Helical" evidence="5">
    <location>
        <begin position="61"/>
        <end position="83"/>
    </location>
</feature>
<dbReference type="Pfam" id="PF07690">
    <property type="entry name" value="MFS_1"/>
    <property type="match status" value="1"/>
</dbReference>
<dbReference type="GO" id="GO:0005886">
    <property type="term" value="C:plasma membrane"/>
    <property type="evidence" value="ECO:0007669"/>
    <property type="project" value="UniProtKB-SubCell"/>
</dbReference>
<feature type="transmembrane region" description="Helical" evidence="5">
    <location>
        <begin position="157"/>
        <end position="174"/>
    </location>
</feature>
<keyword evidence="8" id="KW-1185">Reference proteome</keyword>
<accession>A0A2T0M765</accession>
<evidence type="ECO:0000256" key="1">
    <source>
        <dbReference type="ARBA" id="ARBA00004651"/>
    </source>
</evidence>
<comment type="subcellular location">
    <subcellularLocation>
        <location evidence="1">Cell membrane</location>
        <topology evidence="1">Multi-pass membrane protein</topology>
    </subcellularLocation>
</comment>
<feature type="transmembrane region" description="Helical" evidence="5">
    <location>
        <begin position="276"/>
        <end position="296"/>
    </location>
</feature>
<proteinExistence type="predicted"/>
<feature type="transmembrane region" description="Helical" evidence="5">
    <location>
        <begin position="239"/>
        <end position="264"/>
    </location>
</feature>
<evidence type="ECO:0000259" key="6">
    <source>
        <dbReference type="PROSITE" id="PS50850"/>
    </source>
</evidence>
<reference evidence="7 8" key="1">
    <citation type="submission" date="2018-03" db="EMBL/GenBank/DDBJ databases">
        <title>Genomic Encyclopedia of Type Strains, Phase III (KMG-III): the genomes of soil and plant-associated and newly described type strains.</title>
        <authorList>
            <person name="Whitman W."/>
        </authorList>
    </citation>
    <scope>NUCLEOTIDE SEQUENCE [LARGE SCALE GENOMIC DNA]</scope>
    <source>
        <strain evidence="7 8">CGMCC 4.7104</strain>
    </source>
</reference>
<dbReference type="InterPro" id="IPR011701">
    <property type="entry name" value="MFS"/>
</dbReference>
<keyword evidence="2 5" id="KW-0812">Transmembrane</keyword>
<dbReference type="Proteomes" id="UP000238312">
    <property type="component" value="Unassembled WGS sequence"/>
</dbReference>
<feature type="transmembrane region" description="Helical" evidence="5">
    <location>
        <begin position="396"/>
        <end position="415"/>
    </location>
</feature>
<dbReference type="InterPro" id="IPR020846">
    <property type="entry name" value="MFS_dom"/>
</dbReference>
<feature type="transmembrane region" description="Helical" evidence="5">
    <location>
        <begin position="119"/>
        <end position="136"/>
    </location>
</feature>
<evidence type="ECO:0000313" key="7">
    <source>
        <dbReference type="EMBL" id="PRX53311.1"/>
    </source>
</evidence>
<protein>
    <submittedName>
        <fullName evidence="7">Sugar phosphate permease</fullName>
    </submittedName>
</protein>
<feature type="transmembrane region" description="Helical" evidence="5">
    <location>
        <begin position="303"/>
        <end position="324"/>
    </location>
</feature>
<evidence type="ECO:0000256" key="2">
    <source>
        <dbReference type="ARBA" id="ARBA00022692"/>
    </source>
</evidence>